<dbReference type="Pfam" id="PF03492">
    <property type="entry name" value="Methyltransf_7"/>
    <property type="match status" value="1"/>
</dbReference>
<dbReference type="Proteomes" id="UP000655208">
    <property type="component" value="Unassembled WGS sequence"/>
</dbReference>
<name>A0A917SPG5_9ACTN</name>
<evidence type="ECO:0000313" key="3">
    <source>
        <dbReference type="EMBL" id="GGL92397.1"/>
    </source>
</evidence>
<dbReference type="EMBL" id="BMNA01000002">
    <property type="protein sequence ID" value="GGL92397.1"/>
    <property type="molecule type" value="Genomic_DNA"/>
</dbReference>
<dbReference type="InterPro" id="IPR005299">
    <property type="entry name" value="MeTrfase_7"/>
</dbReference>
<organism evidence="3 4">
    <name type="scientific">Nakamurella endophytica</name>
    <dbReference type="NCBI Taxonomy" id="1748367"/>
    <lineage>
        <taxon>Bacteria</taxon>
        <taxon>Bacillati</taxon>
        <taxon>Actinomycetota</taxon>
        <taxon>Actinomycetes</taxon>
        <taxon>Nakamurellales</taxon>
        <taxon>Nakamurellaceae</taxon>
        <taxon>Nakamurella</taxon>
    </lineage>
</organism>
<dbReference type="Gene3D" id="3.40.50.150">
    <property type="entry name" value="Vaccinia Virus protein VP39"/>
    <property type="match status" value="1"/>
</dbReference>
<dbReference type="SUPFAM" id="SSF53335">
    <property type="entry name" value="S-adenosyl-L-methionine-dependent methyltransferases"/>
    <property type="match status" value="1"/>
</dbReference>
<reference evidence="3" key="1">
    <citation type="journal article" date="2014" name="Int. J. Syst. Evol. Microbiol.">
        <title>Complete genome sequence of Corynebacterium casei LMG S-19264T (=DSM 44701T), isolated from a smear-ripened cheese.</title>
        <authorList>
            <consortium name="US DOE Joint Genome Institute (JGI-PGF)"/>
            <person name="Walter F."/>
            <person name="Albersmeier A."/>
            <person name="Kalinowski J."/>
            <person name="Ruckert C."/>
        </authorList>
    </citation>
    <scope>NUCLEOTIDE SEQUENCE</scope>
    <source>
        <strain evidence="3">CGMCC 4.7308</strain>
    </source>
</reference>
<dbReference type="AlphaFoldDB" id="A0A917SPG5"/>
<keyword evidence="4" id="KW-1185">Reference proteome</keyword>
<dbReference type="RefSeq" id="WP_188940420.1">
    <property type="nucleotide sequence ID" value="NZ_BMNA01000002.1"/>
</dbReference>
<dbReference type="GO" id="GO:0008168">
    <property type="term" value="F:methyltransferase activity"/>
    <property type="evidence" value="ECO:0007669"/>
    <property type="project" value="InterPro"/>
</dbReference>
<dbReference type="Gene3D" id="1.10.1200.270">
    <property type="entry name" value="Methyltransferase, alpha-helical capping domain"/>
    <property type="match status" value="1"/>
</dbReference>
<dbReference type="PANTHER" id="PTHR31009">
    <property type="entry name" value="S-ADENOSYL-L-METHIONINE:CARBOXYL METHYLTRANSFERASE FAMILY PROTEIN"/>
    <property type="match status" value="1"/>
</dbReference>
<reference evidence="3" key="2">
    <citation type="submission" date="2020-09" db="EMBL/GenBank/DDBJ databases">
        <authorList>
            <person name="Sun Q."/>
            <person name="Zhou Y."/>
        </authorList>
    </citation>
    <scope>NUCLEOTIDE SEQUENCE</scope>
    <source>
        <strain evidence="3">CGMCC 4.7308</strain>
    </source>
</reference>
<dbReference type="InterPro" id="IPR029063">
    <property type="entry name" value="SAM-dependent_MTases_sf"/>
</dbReference>
<protein>
    <recommendedName>
        <fullName evidence="5">SAM-dependent methyltransferase</fullName>
    </recommendedName>
</protein>
<keyword evidence="2" id="KW-0460">Magnesium</keyword>
<proteinExistence type="predicted"/>
<evidence type="ECO:0008006" key="5">
    <source>
        <dbReference type="Google" id="ProtNLM"/>
    </source>
</evidence>
<accession>A0A917SPG5</accession>
<evidence type="ECO:0000256" key="1">
    <source>
        <dbReference type="ARBA" id="ARBA00022723"/>
    </source>
</evidence>
<evidence type="ECO:0000313" key="4">
    <source>
        <dbReference type="Proteomes" id="UP000655208"/>
    </source>
</evidence>
<sequence>MTSAMEGGGRYNRNASAQAASAVFGLHHLAAAAATAPRGPGGTVTVVDYGASQGRNSLRPVATAVDALRGRYGVSQQVWVFHADLADNDWTALFRTVDEDPASYRRPGVFSAAVGRSHFERLMPDATVGLGWSSIALHWLSTVPGPLQGFWPAGGDADQQAVWSRAAAEDWARFLRLRSAEMLPGARLVVVVGAARGDGPTRGAGAERAMTELATGLRRLVRSGLLTQDEVDAMVVPAWYRTADEWRAPFADSPLVLESLDLVDLGDPIWEQTQDTAGARLGDYGATVAAALRVSFGPALLRAVDPARRAAVATALFDDHLARAVAGQPPEPWFAWRLAVLVVSRPA</sequence>
<evidence type="ECO:0000256" key="2">
    <source>
        <dbReference type="ARBA" id="ARBA00022842"/>
    </source>
</evidence>
<dbReference type="GO" id="GO:0046872">
    <property type="term" value="F:metal ion binding"/>
    <property type="evidence" value="ECO:0007669"/>
    <property type="project" value="UniProtKB-KW"/>
</dbReference>
<comment type="caution">
    <text evidence="3">The sequence shown here is derived from an EMBL/GenBank/DDBJ whole genome shotgun (WGS) entry which is preliminary data.</text>
</comment>
<dbReference type="InterPro" id="IPR042086">
    <property type="entry name" value="MeTrfase_capping"/>
</dbReference>
<keyword evidence="1" id="KW-0479">Metal-binding</keyword>
<gene>
    <name evidence="3" type="ORF">GCM10011594_10190</name>
</gene>